<comment type="caution">
    <text evidence="4">The sequence shown here is derived from an EMBL/GenBank/DDBJ whole genome shotgun (WGS) entry which is preliminary data.</text>
</comment>
<evidence type="ECO:0000256" key="1">
    <source>
        <dbReference type="SAM" id="MobiDB-lite"/>
    </source>
</evidence>
<gene>
    <name evidence="4" type="ORF">F7D09_0016</name>
</gene>
<organism evidence="4 5">
    <name type="scientific">Bifidobacterium leontopitheci</name>
    <dbReference type="NCBI Taxonomy" id="2650774"/>
    <lineage>
        <taxon>Bacteria</taxon>
        <taxon>Bacillati</taxon>
        <taxon>Actinomycetota</taxon>
        <taxon>Actinomycetes</taxon>
        <taxon>Bifidobacteriales</taxon>
        <taxon>Bifidobacteriaceae</taxon>
        <taxon>Bifidobacterium</taxon>
    </lineage>
</organism>
<feature type="compositionally biased region" description="Basic and acidic residues" evidence="1">
    <location>
        <begin position="106"/>
        <end position="153"/>
    </location>
</feature>
<evidence type="ECO:0000259" key="3">
    <source>
        <dbReference type="SMART" id="SM00894"/>
    </source>
</evidence>
<reference evidence="4 5" key="1">
    <citation type="submission" date="2019-09" db="EMBL/GenBank/DDBJ databases">
        <title>Characterization of the phylogenetic diversity of two novel species belonging to the genus Bifidobacterium: Bifidobacterium cebidarum sp. nov. and Bifidobacterium leontopitheci sp. nov.</title>
        <authorList>
            <person name="Lugli G.A."/>
            <person name="Duranti S."/>
            <person name="Milani C."/>
            <person name="Turroni F."/>
            <person name="Ventura M."/>
        </authorList>
    </citation>
    <scope>NUCLEOTIDE SEQUENCE [LARGE SCALE GENOMIC DNA]</scope>
    <source>
        <strain evidence="4 5">LMG 31471</strain>
    </source>
</reference>
<feature type="chain" id="PRO_5039325717" evidence="2">
    <location>
        <begin position="31"/>
        <end position="233"/>
    </location>
</feature>
<feature type="compositionally biased region" description="Basic and acidic residues" evidence="1">
    <location>
        <begin position="222"/>
        <end position="233"/>
    </location>
</feature>
<keyword evidence="2" id="KW-0732">Signal</keyword>
<feature type="signal peptide" evidence="2">
    <location>
        <begin position="1"/>
        <end position="30"/>
    </location>
</feature>
<dbReference type="Pfam" id="PF05901">
    <property type="entry name" value="Excalibur"/>
    <property type="match status" value="1"/>
</dbReference>
<feature type="compositionally biased region" description="Low complexity" evidence="1">
    <location>
        <begin position="181"/>
        <end position="193"/>
    </location>
</feature>
<feature type="region of interest" description="Disordered" evidence="1">
    <location>
        <begin position="208"/>
        <end position="233"/>
    </location>
</feature>
<keyword evidence="5" id="KW-1185">Reference proteome</keyword>
<proteinExistence type="predicted"/>
<protein>
    <submittedName>
        <fullName evidence="4">Calcium-binding protein</fullName>
    </submittedName>
</protein>
<dbReference type="EMBL" id="WBVT01000001">
    <property type="protein sequence ID" value="KAB7791341.1"/>
    <property type="molecule type" value="Genomic_DNA"/>
</dbReference>
<evidence type="ECO:0000256" key="2">
    <source>
        <dbReference type="SAM" id="SignalP"/>
    </source>
</evidence>
<dbReference type="InterPro" id="IPR008613">
    <property type="entry name" value="Excalibur_Ca-bd_domain"/>
</dbReference>
<dbReference type="RefSeq" id="WP_152233413.1">
    <property type="nucleotide sequence ID" value="NZ_JBHSKZ010000064.1"/>
</dbReference>
<feature type="compositionally biased region" description="Basic and acidic residues" evidence="1">
    <location>
        <begin position="162"/>
        <end position="180"/>
    </location>
</feature>
<sequence length="233" mass="25298">MVRHITVPFACRVRALIAVLAALVMAFGLAGCSSDSDAETTAESPSTTVSDIAKIAEKGRLLSDVEDELKQAGFDNDDYDVKSDTGKMVLLASNWVVESVTDGDDKPVINVRKESDVKAEEEAKKKEEEAAKQKAEEEAKKKAEEEAAKKAAEEQAAQQKAAQEKAAQEEAARKAAEEQARQQQLQQQQQQQQSNVYYQNCTAAREAGAAPLYRGQPGYSSKLDRDGDGIACE</sequence>
<evidence type="ECO:0000313" key="4">
    <source>
        <dbReference type="EMBL" id="KAB7791341.1"/>
    </source>
</evidence>
<dbReference type="SMART" id="SM00894">
    <property type="entry name" value="Excalibur"/>
    <property type="match status" value="1"/>
</dbReference>
<name>A0A6I1GY08_9BIFI</name>
<accession>A0A6I1GY08</accession>
<evidence type="ECO:0000313" key="5">
    <source>
        <dbReference type="Proteomes" id="UP000441772"/>
    </source>
</evidence>
<dbReference type="Proteomes" id="UP000441772">
    <property type="component" value="Unassembled WGS sequence"/>
</dbReference>
<feature type="domain" description="Excalibur calcium-binding" evidence="3">
    <location>
        <begin position="197"/>
        <end position="233"/>
    </location>
</feature>
<dbReference type="AlphaFoldDB" id="A0A6I1GY08"/>
<feature type="region of interest" description="Disordered" evidence="1">
    <location>
        <begin position="106"/>
        <end position="195"/>
    </location>
</feature>
<dbReference type="PROSITE" id="PS51257">
    <property type="entry name" value="PROKAR_LIPOPROTEIN"/>
    <property type="match status" value="1"/>
</dbReference>